<evidence type="ECO:0008006" key="4">
    <source>
        <dbReference type="Google" id="ProtNLM"/>
    </source>
</evidence>
<dbReference type="OrthoDB" id="4731488at2"/>
<gene>
    <name evidence="2" type="ORF">NCTC10437_04743</name>
</gene>
<dbReference type="Proteomes" id="UP000279306">
    <property type="component" value="Chromosome"/>
</dbReference>
<dbReference type="RefSeq" id="WP_048632675.1">
    <property type="nucleotide sequence ID" value="NZ_CVQQ01000008.1"/>
</dbReference>
<dbReference type="STRING" id="1791.GCA_001049355_02771"/>
<name>A0A3S4SPP3_MYCAU</name>
<dbReference type="KEGG" id="mauu:NCTC10437_04743"/>
<evidence type="ECO:0000313" key="2">
    <source>
        <dbReference type="EMBL" id="VEG57729.1"/>
    </source>
</evidence>
<accession>A0A3S4SPP3</accession>
<reference evidence="2 3" key="1">
    <citation type="submission" date="2018-12" db="EMBL/GenBank/DDBJ databases">
        <authorList>
            <consortium name="Pathogen Informatics"/>
        </authorList>
    </citation>
    <scope>NUCLEOTIDE SEQUENCE [LARGE SCALE GENOMIC DNA]</scope>
    <source>
        <strain evidence="2 3">NCTC10437</strain>
    </source>
</reference>
<dbReference type="EMBL" id="LR134356">
    <property type="protein sequence ID" value="VEG57729.1"/>
    <property type="molecule type" value="Genomic_DNA"/>
</dbReference>
<proteinExistence type="predicted"/>
<keyword evidence="3" id="KW-1185">Reference proteome</keyword>
<organism evidence="2 3">
    <name type="scientific">Mycolicibacterium aurum</name>
    <name type="common">Mycobacterium aurum</name>
    <dbReference type="NCBI Taxonomy" id="1791"/>
    <lineage>
        <taxon>Bacteria</taxon>
        <taxon>Bacillati</taxon>
        <taxon>Actinomycetota</taxon>
        <taxon>Actinomycetes</taxon>
        <taxon>Mycobacteriales</taxon>
        <taxon>Mycobacteriaceae</taxon>
        <taxon>Mycolicibacterium</taxon>
    </lineage>
</organism>
<sequence length="92" mass="9145">MTRWLATVLACGGVIAATATAPAAVAQLPEAGTESPAATIRQLANAGFDVQVNWVAGEPSNIPLSQCTVTGIDTSAPPVASVSINCPPDGSQ</sequence>
<evidence type="ECO:0000313" key="3">
    <source>
        <dbReference type="Proteomes" id="UP000279306"/>
    </source>
</evidence>
<keyword evidence="1" id="KW-0732">Signal</keyword>
<evidence type="ECO:0000256" key="1">
    <source>
        <dbReference type="SAM" id="SignalP"/>
    </source>
</evidence>
<protein>
    <recommendedName>
        <fullName evidence="4">PASTA domain-containing protein</fullName>
    </recommendedName>
</protein>
<feature type="signal peptide" evidence="1">
    <location>
        <begin position="1"/>
        <end position="23"/>
    </location>
</feature>
<feature type="chain" id="PRO_5038516626" description="PASTA domain-containing protein" evidence="1">
    <location>
        <begin position="24"/>
        <end position="92"/>
    </location>
</feature>
<dbReference type="AlphaFoldDB" id="A0A3S4SPP3"/>